<dbReference type="RefSeq" id="WP_378488029.1">
    <property type="nucleotide sequence ID" value="NZ_JBHUFB010000021.1"/>
</dbReference>
<keyword evidence="2" id="KW-1003">Cell membrane</keyword>
<evidence type="ECO:0000256" key="5">
    <source>
        <dbReference type="ARBA" id="ARBA00023136"/>
    </source>
</evidence>
<evidence type="ECO:0000256" key="3">
    <source>
        <dbReference type="ARBA" id="ARBA00022692"/>
    </source>
</evidence>
<evidence type="ECO:0000313" key="8">
    <source>
        <dbReference type="EMBL" id="MFD1815561.1"/>
    </source>
</evidence>
<evidence type="ECO:0000256" key="6">
    <source>
        <dbReference type="SAM" id="Phobius"/>
    </source>
</evidence>
<evidence type="ECO:0000256" key="4">
    <source>
        <dbReference type="ARBA" id="ARBA00022989"/>
    </source>
</evidence>
<comment type="subcellular location">
    <subcellularLocation>
        <location evidence="1">Cell membrane</location>
        <topology evidence="1">Multi-pass membrane protein</topology>
    </subcellularLocation>
</comment>
<evidence type="ECO:0000259" key="7">
    <source>
        <dbReference type="Pfam" id="PF12823"/>
    </source>
</evidence>
<dbReference type="EMBL" id="JBHUFB010000021">
    <property type="protein sequence ID" value="MFD1815561.1"/>
    <property type="molecule type" value="Genomic_DNA"/>
</dbReference>
<dbReference type="NCBIfam" id="TIGR03954">
    <property type="entry name" value="integ_memb_HG"/>
    <property type="match status" value="1"/>
</dbReference>
<protein>
    <submittedName>
        <fullName evidence="8">DUF3817 domain-containing protein</fullName>
    </submittedName>
</protein>
<feature type="transmembrane region" description="Helical" evidence="6">
    <location>
        <begin position="20"/>
        <end position="40"/>
    </location>
</feature>
<dbReference type="Pfam" id="PF12823">
    <property type="entry name" value="DUF3817"/>
    <property type="match status" value="1"/>
</dbReference>
<sequence length="127" mass="13733">MAGMANIFDLSTPAKRFRFVAILEAFTWAGLLIGMAFKYIPENGNEIGVKIFGPFHGGVFVLFVLISFLTARALKWNLVTLGLALISSIPPFATVLFEWWAARTGKLGELSAGTEPAVADARTADLV</sequence>
<feature type="domain" description="DUF3817" evidence="7">
    <location>
        <begin position="15"/>
        <end position="103"/>
    </location>
</feature>
<accession>A0ABW4PC20</accession>
<dbReference type="PANTHER" id="PTHR40077">
    <property type="entry name" value="MEMBRANE PROTEIN-RELATED"/>
    <property type="match status" value="1"/>
</dbReference>
<feature type="transmembrane region" description="Helical" evidence="6">
    <location>
        <begin position="78"/>
        <end position="101"/>
    </location>
</feature>
<proteinExistence type="predicted"/>
<reference evidence="9" key="1">
    <citation type="journal article" date="2019" name="Int. J. Syst. Evol. Microbiol.">
        <title>The Global Catalogue of Microorganisms (GCM) 10K type strain sequencing project: providing services to taxonomists for standard genome sequencing and annotation.</title>
        <authorList>
            <consortium name="The Broad Institute Genomics Platform"/>
            <consortium name="The Broad Institute Genome Sequencing Center for Infectious Disease"/>
            <person name="Wu L."/>
            <person name="Ma J."/>
        </authorList>
    </citation>
    <scope>NUCLEOTIDE SEQUENCE [LARGE SCALE GENOMIC DNA]</scope>
    <source>
        <strain evidence="9">DT72</strain>
    </source>
</reference>
<organism evidence="8 9">
    <name type="scientific">Rhodococcus gannanensis</name>
    <dbReference type="NCBI Taxonomy" id="1960308"/>
    <lineage>
        <taxon>Bacteria</taxon>
        <taxon>Bacillati</taxon>
        <taxon>Actinomycetota</taxon>
        <taxon>Actinomycetes</taxon>
        <taxon>Mycobacteriales</taxon>
        <taxon>Nocardiaceae</taxon>
        <taxon>Rhodococcus</taxon>
    </lineage>
</organism>
<dbReference type="InterPro" id="IPR023845">
    <property type="entry name" value="DUF3817_TM"/>
</dbReference>
<name>A0ABW4PC20_9NOCA</name>
<dbReference type="Proteomes" id="UP001597286">
    <property type="component" value="Unassembled WGS sequence"/>
</dbReference>
<gene>
    <name evidence="8" type="ORF">ACFSJG_25380</name>
</gene>
<evidence type="ECO:0000256" key="1">
    <source>
        <dbReference type="ARBA" id="ARBA00004651"/>
    </source>
</evidence>
<keyword evidence="4 6" id="KW-1133">Transmembrane helix</keyword>
<comment type="caution">
    <text evidence="8">The sequence shown here is derived from an EMBL/GenBank/DDBJ whole genome shotgun (WGS) entry which is preliminary data.</text>
</comment>
<keyword evidence="5 6" id="KW-0472">Membrane</keyword>
<keyword evidence="3 6" id="KW-0812">Transmembrane</keyword>
<evidence type="ECO:0000313" key="9">
    <source>
        <dbReference type="Proteomes" id="UP001597286"/>
    </source>
</evidence>
<evidence type="ECO:0000256" key="2">
    <source>
        <dbReference type="ARBA" id="ARBA00022475"/>
    </source>
</evidence>
<feature type="transmembrane region" description="Helical" evidence="6">
    <location>
        <begin position="52"/>
        <end position="71"/>
    </location>
</feature>
<keyword evidence="9" id="KW-1185">Reference proteome</keyword>
<dbReference type="PANTHER" id="PTHR40077:SF1">
    <property type="entry name" value="MEMBRANE PROTEIN"/>
    <property type="match status" value="1"/>
</dbReference>